<protein>
    <recommendedName>
        <fullName evidence="9">Aspartate 1-decarboxylase</fullName>
        <ecNumber evidence="9">4.1.1.11</ecNumber>
    </recommendedName>
    <alternativeName>
        <fullName evidence="9">Aspartate alpha-decarboxylase</fullName>
    </alternativeName>
    <component>
        <recommendedName>
            <fullName evidence="9">Aspartate 1-decarboxylase beta chain</fullName>
        </recommendedName>
    </component>
    <component>
        <recommendedName>
            <fullName evidence="9">Aspartate 1-decarboxylase alpha chain</fullName>
        </recommendedName>
    </component>
</protein>
<evidence type="ECO:0000256" key="6">
    <source>
        <dbReference type="ARBA" id="ARBA00023239"/>
    </source>
</evidence>
<geneLocation type="plasmid" evidence="10 11">
    <name>unnamed2</name>
</geneLocation>
<evidence type="ECO:0000313" key="10">
    <source>
        <dbReference type="EMBL" id="UOO96940.1"/>
    </source>
</evidence>
<evidence type="ECO:0000256" key="7">
    <source>
        <dbReference type="ARBA" id="ARBA00023270"/>
    </source>
</evidence>
<dbReference type="EC" id="4.1.1.11" evidence="9"/>
<evidence type="ECO:0000313" key="11">
    <source>
        <dbReference type="Proteomes" id="UP000830542"/>
    </source>
</evidence>
<reference evidence="10" key="1">
    <citation type="submission" date="2022-04" db="EMBL/GenBank/DDBJ databases">
        <title>Sequencing and genomic assembly of Halococcus dombrowskii.</title>
        <authorList>
            <person name="Lim S.W."/>
            <person name="MacLea K.S."/>
        </authorList>
    </citation>
    <scope>NUCLEOTIDE SEQUENCE</scope>
    <source>
        <strain evidence="10">H4</strain>
        <plasmid evidence="10">unnamed2</plasmid>
    </source>
</reference>
<gene>
    <name evidence="9" type="primary">panD</name>
    <name evidence="10" type="ORF">MUK72_17160</name>
</gene>
<accession>A0AAX3ATC4</accession>
<keyword evidence="2 9" id="KW-0566">Pantothenate biosynthesis</keyword>
<feature type="active site" description="Proton donor" evidence="9">
    <location>
        <position position="58"/>
    </location>
</feature>
<evidence type="ECO:0000256" key="1">
    <source>
        <dbReference type="ARBA" id="ARBA00022490"/>
    </source>
</evidence>
<dbReference type="RefSeq" id="WP_244706132.1">
    <property type="nucleotide sequence ID" value="NZ_BAAADN010000025.1"/>
</dbReference>
<dbReference type="CDD" id="cd06919">
    <property type="entry name" value="Asp_decarbox"/>
    <property type="match status" value="1"/>
</dbReference>
<dbReference type="Gene3D" id="2.40.40.20">
    <property type="match status" value="1"/>
</dbReference>
<dbReference type="GO" id="GO:0005829">
    <property type="term" value="C:cytosol"/>
    <property type="evidence" value="ECO:0007669"/>
    <property type="project" value="TreeGrafter"/>
</dbReference>
<feature type="active site" description="Schiff-base intermediate with substrate; via pyruvic acid" evidence="9">
    <location>
        <position position="25"/>
    </location>
</feature>
<keyword evidence="6 9" id="KW-0456">Lyase</keyword>
<evidence type="ECO:0000256" key="3">
    <source>
        <dbReference type="ARBA" id="ARBA00022793"/>
    </source>
</evidence>
<dbReference type="GeneID" id="71763614"/>
<feature type="chain" id="PRO_5043069001" description="Aspartate 1-decarboxylase beta chain" evidence="9">
    <location>
        <begin position="1"/>
        <end position="24"/>
    </location>
</feature>
<evidence type="ECO:0000256" key="5">
    <source>
        <dbReference type="ARBA" id="ARBA00023145"/>
    </source>
</evidence>
<comment type="subcellular location">
    <subcellularLocation>
        <location evidence="9">Cytoplasm</location>
    </subcellularLocation>
</comment>
<dbReference type="InterPro" id="IPR003190">
    <property type="entry name" value="Asp_decarbox"/>
</dbReference>
<dbReference type="GO" id="GO:0006523">
    <property type="term" value="P:alanine biosynthetic process"/>
    <property type="evidence" value="ECO:0007669"/>
    <property type="project" value="InterPro"/>
</dbReference>
<keyword evidence="10" id="KW-0614">Plasmid</keyword>
<dbReference type="SUPFAM" id="SSF50692">
    <property type="entry name" value="ADC-like"/>
    <property type="match status" value="1"/>
</dbReference>
<keyword evidence="1 9" id="KW-0963">Cytoplasm</keyword>
<comment type="similarity">
    <text evidence="9">Belongs to the PanD family.</text>
</comment>
<organism evidence="10 11">
    <name type="scientific">Halococcus dombrowskii</name>
    <dbReference type="NCBI Taxonomy" id="179637"/>
    <lineage>
        <taxon>Archaea</taxon>
        <taxon>Methanobacteriati</taxon>
        <taxon>Methanobacteriota</taxon>
        <taxon>Stenosarchaea group</taxon>
        <taxon>Halobacteria</taxon>
        <taxon>Halobacteriales</taxon>
        <taxon>Halococcaceae</taxon>
        <taxon>Halococcus</taxon>
    </lineage>
</organism>
<keyword evidence="3 9" id="KW-0210">Decarboxylase</keyword>
<feature type="binding site" evidence="9">
    <location>
        <position position="57"/>
    </location>
    <ligand>
        <name>substrate</name>
    </ligand>
</feature>
<feature type="chain" id="PRO_5043069000" description="Aspartate 1-decarboxylase alpha chain" evidence="9">
    <location>
        <begin position="25"/>
        <end position="117"/>
    </location>
</feature>
<evidence type="ECO:0000256" key="9">
    <source>
        <dbReference type="HAMAP-Rule" id="MF_00446"/>
    </source>
</evidence>
<dbReference type="GO" id="GO:0004068">
    <property type="term" value="F:aspartate 1-decarboxylase activity"/>
    <property type="evidence" value="ECO:0007669"/>
    <property type="project" value="UniProtKB-UniRule"/>
</dbReference>
<comment type="subunit">
    <text evidence="9">Heterooctamer of four alpha and four beta subunits.</text>
</comment>
<dbReference type="Proteomes" id="UP000830542">
    <property type="component" value="Plasmid unnamed2"/>
</dbReference>
<comment type="PTM">
    <text evidence="9">Is synthesized initially as an inactive proenzyme, which is activated by self-cleavage at a specific serine bond to produce a beta-subunit with a hydroxyl group at its C-terminus and an alpha-subunit with a pyruvoyl group at its N-terminus.</text>
</comment>
<dbReference type="KEGG" id="hdo:MUK72_17160"/>
<feature type="modified residue" description="Pyruvic acid (Ser)" evidence="9">
    <location>
        <position position="25"/>
    </location>
</feature>
<keyword evidence="5 9" id="KW-0865">Zymogen</keyword>
<sequence length="117" mass="12816">MHRILLKSKIHRARVTATDKAYEGSITVDTELLAAADIVPHERVQVVNVTTGGRFETYAIAGDDGEVCLNGAAARLAEPGDIVIIMSYARYAEDERHEPSIVFVDEMNTITEQTNGD</sequence>
<comment type="function">
    <text evidence="9">Catalyzes the pyruvoyl-dependent decarboxylation of aspartate to produce beta-alanine.</text>
</comment>
<dbReference type="NCBIfam" id="TIGR00223">
    <property type="entry name" value="panD"/>
    <property type="match status" value="1"/>
</dbReference>
<dbReference type="InterPro" id="IPR009010">
    <property type="entry name" value="Asp_de-COase-like_dom_sf"/>
</dbReference>
<name>A0AAX3ATC4_HALDO</name>
<dbReference type="PANTHER" id="PTHR21012">
    <property type="entry name" value="ASPARTATE 1-DECARBOXYLASE"/>
    <property type="match status" value="1"/>
</dbReference>
<evidence type="ECO:0000256" key="8">
    <source>
        <dbReference type="ARBA" id="ARBA00023317"/>
    </source>
</evidence>
<evidence type="ECO:0000256" key="4">
    <source>
        <dbReference type="ARBA" id="ARBA00022813"/>
    </source>
</evidence>
<dbReference type="GO" id="GO:0015940">
    <property type="term" value="P:pantothenate biosynthetic process"/>
    <property type="evidence" value="ECO:0007669"/>
    <property type="project" value="UniProtKB-UniRule"/>
</dbReference>
<dbReference type="HAMAP" id="MF_00446">
    <property type="entry name" value="PanD"/>
    <property type="match status" value="1"/>
</dbReference>
<dbReference type="EMBL" id="CP095007">
    <property type="protein sequence ID" value="UOO96940.1"/>
    <property type="molecule type" value="Genomic_DNA"/>
</dbReference>
<comment type="pathway">
    <text evidence="9">Cofactor biosynthesis; (R)-pantothenate biosynthesis; beta-alanine from L-aspartate: step 1/1.</text>
</comment>
<dbReference type="AlphaFoldDB" id="A0AAX3ATC4"/>
<keyword evidence="7 9" id="KW-0704">Schiff base</keyword>
<dbReference type="PIRSF" id="PIRSF006246">
    <property type="entry name" value="Asp_decarbox"/>
    <property type="match status" value="1"/>
</dbReference>
<comment type="catalytic activity">
    <reaction evidence="9">
        <text>L-aspartate + H(+) = beta-alanine + CO2</text>
        <dbReference type="Rhea" id="RHEA:19497"/>
        <dbReference type="ChEBI" id="CHEBI:15378"/>
        <dbReference type="ChEBI" id="CHEBI:16526"/>
        <dbReference type="ChEBI" id="CHEBI:29991"/>
        <dbReference type="ChEBI" id="CHEBI:57966"/>
        <dbReference type="EC" id="4.1.1.11"/>
    </reaction>
</comment>
<dbReference type="Pfam" id="PF02261">
    <property type="entry name" value="Asp_decarbox"/>
    <property type="match status" value="1"/>
</dbReference>
<keyword evidence="8 9" id="KW-0670">Pyruvate</keyword>
<dbReference type="PANTHER" id="PTHR21012:SF0">
    <property type="entry name" value="ASPARTATE 1-DECARBOXYLASE"/>
    <property type="match status" value="1"/>
</dbReference>
<feature type="binding site" evidence="9">
    <location>
        <begin position="71"/>
        <end position="73"/>
    </location>
    <ligand>
        <name>substrate</name>
    </ligand>
</feature>
<proteinExistence type="inferred from homology"/>
<evidence type="ECO:0000256" key="2">
    <source>
        <dbReference type="ARBA" id="ARBA00022655"/>
    </source>
</evidence>
<keyword evidence="11" id="KW-1185">Reference proteome</keyword>
<keyword evidence="4 9" id="KW-0068">Autocatalytic cleavage</keyword>
<comment type="cofactor">
    <cofactor evidence="9">
        <name>pyruvate</name>
        <dbReference type="ChEBI" id="CHEBI:15361"/>
    </cofactor>
    <text evidence="9">Binds 1 pyruvoyl group covalently per subunit.</text>
</comment>